<organism evidence="2 3">
    <name type="scientific">Teratosphaeria nubilosa</name>
    <dbReference type="NCBI Taxonomy" id="161662"/>
    <lineage>
        <taxon>Eukaryota</taxon>
        <taxon>Fungi</taxon>
        <taxon>Dikarya</taxon>
        <taxon>Ascomycota</taxon>
        <taxon>Pezizomycotina</taxon>
        <taxon>Dothideomycetes</taxon>
        <taxon>Dothideomycetidae</taxon>
        <taxon>Mycosphaerellales</taxon>
        <taxon>Teratosphaeriaceae</taxon>
        <taxon>Teratosphaeria</taxon>
    </lineage>
</organism>
<evidence type="ECO:0000256" key="1">
    <source>
        <dbReference type="SAM" id="MobiDB-lite"/>
    </source>
</evidence>
<accession>A0A6G1LP61</accession>
<evidence type="ECO:0000313" key="3">
    <source>
        <dbReference type="Proteomes" id="UP000799436"/>
    </source>
</evidence>
<feature type="compositionally biased region" description="Polar residues" evidence="1">
    <location>
        <begin position="150"/>
        <end position="181"/>
    </location>
</feature>
<dbReference type="EMBL" id="ML995808">
    <property type="protein sequence ID" value="KAF2774228.1"/>
    <property type="molecule type" value="Genomic_DNA"/>
</dbReference>
<reference evidence="2" key="1">
    <citation type="journal article" date="2020" name="Stud. Mycol.">
        <title>101 Dothideomycetes genomes: a test case for predicting lifestyles and emergence of pathogens.</title>
        <authorList>
            <person name="Haridas S."/>
            <person name="Albert R."/>
            <person name="Binder M."/>
            <person name="Bloem J."/>
            <person name="Labutti K."/>
            <person name="Salamov A."/>
            <person name="Andreopoulos B."/>
            <person name="Baker S."/>
            <person name="Barry K."/>
            <person name="Bills G."/>
            <person name="Bluhm B."/>
            <person name="Cannon C."/>
            <person name="Castanera R."/>
            <person name="Culley D."/>
            <person name="Daum C."/>
            <person name="Ezra D."/>
            <person name="Gonzalez J."/>
            <person name="Henrissat B."/>
            <person name="Kuo A."/>
            <person name="Liang C."/>
            <person name="Lipzen A."/>
            <person name="Lutzoni F."/>
            <person name="Magnuson J."/>
            <person name="Mondo S."/>
            <person name="Nolan M."/>
            <person name="Ohm R."/>
            <person name="Pangilinan J."/>
            <person name="Park H.-J."/>
            <person name="Ramirez L."/>
            <person name="Alfaro M."/>
            <person name="Sun H."/>
            <person name="Tritt A."/>
            <person name="Yoshinaga Y."/>
            <person name="Zwiers L.-H."/>
            <person name="Turgeon B."/>
            <person name="Goodwin S."/>
            <person name="Spatafora J."/>
            <person name="Crous P."/>
            <person name="Grigoriev I."/>
        </authorList>
    </citation>
    <scope>NUCLEOTIDE SEQUENCE</scope>
    <source>
        <strain evidence="2">CBS 116005</strain>
    </source>
</reference>
<feature type="compositionally biased region" description="Polar residues" evidence="1">
    <location>
        <begin position="133"/>
        <end position="142"/>
    </location>
</feature>
<keyword evidence="3" id="KW-1185">Reference proteome</keyword>
<evidence type="ECO:0000313" key="2">
    <source>
        <dbReference type="EMBL" id="KAF2774228.1"/>
    </source>
</evidence>
<evidence type="ECO:0008006" key="4">
    <source>
        <dbReference type="Google" id="ProtNLM"/>
    </source>
</evidence>
<dbReference type="AlphaFoldDB" id="A0A6G1LP61"/>
<sequence length="361" mass="38548">MQKPIIDFYPSRQALDARFAAPTPTSLPMTPAYSYSTPGSAPAMFSPQQPFNGMQPISMGSPVFTELHSPRSPLVPRFGMMGIGAAQGNEAMVTPDGMEWEAHAPVAPRETLPPPHYQHSRQDEAGSCCQGPASPQSETTYPTYMPPSQDGHTSQQPQTSFNGATPTVSIASQGSAPQPTTPFDFNKLANDYFQYQLPSAICQTCGLSGCTCRSCPPVMQNFSNGSWAQCCGRKHARTATYVPPNTPAQFQQPATTLPPQRPSTLVSPSTFHDGPAFAAARASDCCQAPKRTYEPETQPPPSSEQSPSQSLPDFSEFDPGADFAIPGVTDNLDLSEFLMADLDRPALQPEGGGCCCGSAED</sequence>
<dbReference type="OrthoDB" id="5600085at2759"/>
<dbReference type="Proteomes" id="UP000799436">
    <property type="component" value="Unassembled WGS sequence"/>
</dbReference>
<feature type="compositionally biased region" description="Polar residues" evidence="1">
    <location>
        <begin position="247"/>
        <end position="270"/>
    </location>
</feature>
<protein>
    <recommendedName>
        <fullName evidence="4">Copper-fist domain-containing protein</fullName>
    </recommendedName>
</protein>
<feature type="region of interest" description="Disordered" evidence="1">
    <location>
        <begin position="115"/>
        <end position="181"/>
    </location>
</feature>
<proteinExistence type="predicted"/>
<feature type="region of interest" description="Disordered" evidence="1">
    <location>
        <begin position="290"/>
        <end position="327"/>
    </location>
</feature>
<feature type="region of interest" description="Disordered" evidence="1">
    <location>
        <begin position="243"/>
        <end position="273"/>
    </location>
</feature>
<name>A0A6G1LP61_9PEZI</name>
<gene>
    <name evidence="2" type="ORF">EJ03DRAFT_346855</name>
</gene>